<dbReference type="AlphaFoldDB" id="A0A8S9PDK5"/>
<proteinExistence type="predicted"/>
<organism evidence="2 3">
    <name type="scientific">Brassica cretica</name>
    <name type="common">Mustard</name>
    <dbReference type="NCBI Taxonomy" id="69181"/>
    <lineage>
        <taxon>Eukaryota</taxon>
        <taxon>Viridiplantae</taxon>
        <taxon>Streptophyta</taxon>
        <taxon>Embryophyta</taxon>
        <taxon>Tracheophyta</taxon>
        <taxon>Spermatophyta</taxon>
        <taxon>Magnoliopsida</taxon>
        <taxon>eudicotyledons</taxon>
        <taxon>Gunneridae</taxon>
        <taxon>Pentapetalae</taxon>
        <taxon>rosids</taxon>
        <taxon>malvids</taxon>
        <taxon>Brassicales</taxon>
        <taxon>Brassicaceae</taxon>
        <taxon>Brassiceae</taxon>
        <taxon>Brassica</taxon>
    </lineage>
</organism>
<evidence type="ECO:0000313" key="2">
    <source>
        <dbReference type="EMBL" id="KAF3513225.1"/>
    </source>
</evidence>
<keyword evidence="1" id="KW-0472">Membrane</keyword>
<accession>A0A8S9PDK5</accession>
<reference evidence="2" key="1">
    <citation type="submission" date="2019-12" db="EMBL/GenBank/DDBJ databases">
        <title>Genome sequencing and annotation of Brassica cretica.</title>
        <authorList>
            <person name="Studholme D.J."/>
            <person name="Sarris P."/>
        </authorList>
    </citation>
    <scope>NUCLEOTIDE SEQUENCE</scope>
    <source>
        <strain evidence="2">PFS-109/04</strain>
        <tissue evidence="2">Leaf</tissue>
    </source>
</reference>
<dbReference type="Proteomes" id="UP000712600">
    <property type="component" value="Unassembled WGS sequence"/>
</dbReference>
<feature type="transmembrane region" description="Helical" evidence="1">
    <location>
        <begin position="13"/>
        <end position="33"/>
    </location>
</feature>
<evidence type="ECO:0000313" key="3">
    <source>
        <dbReference type="Proteomes" id="UP000712600"/>
    </source>
</evidence>
<name>A0A8S9PDK5_BRACR</name>
<gene>
    <name evidence="2" type="ORF">F2Q69_00002495</name>
</gene>
<keyword evidence="1" id="KW-1133">Transmembrane helix</keyword>
<dbReference type="EMBL" id="QGKX02001521">
    <property type="protein sequence ID" value="KAF3513225.1"/>
    <property type="molecule type" value="Genomic_DNA"/>
</dbReference>
<comment type="caution">
    <text evidence="2">The sequence shown here is derived from an EMBL/GenBank/DDBJ whole genome shotgun (WGS) entry which is preliminary data.</text>
</comment>
<evidence type="ECO:0000256" key="1">
    <source>
        <dbReference type="SAM" id="Phobius"/>
    </source>
</evidence>
<sequence length="90" mass="10296">MTNGNSTGNRKEVLGLGLWKPLLFDCLLLIYIMQNEQEMGGANQPSLEPLFKLNLYLVIQHYSNQTILRFEAQDNRHHVILRSLSDVGLI</sequence>
<protein>
    <submittedName>
        <fullName evidence="2">Uncharacterized protein</fullName>
    </submittedName>
</protein>
<keyword evidence="1" id="KW-0812">Transmembrane</keyword>